<sequence length="39" mass="4501">MRGWSFWSSSEVHIIEFRSELPDKTSIVTFWRPGASSSV</sequence>
<gene>
    <name evidence="1" type="ORF">R3I93_006816</name>
</gene>
<evidence type="ECO:0000313" key="1">
    <source>
        <dbReference type="EMBL" id="KAK7162598.1"/>
    </source>
</evidence>
<name>A0AAN9HA26_9TELE</name>
<keyword evidence="2" id="KW-1185">Reference proteome</keyword>
<comment type="caution">
    <text evidence="1">The sequence shown here is derived from an EMBL/GenBank/DDBJ whole genome shotgun (WGS) entry which is preliminary data.</text>
</comment>
<evidence type="ECO:0000313" key="2">
    <source>
        <dbReference type="Proteomes" id="UP001364617"/>
    </source>
</evidence>
<dbReference type="Proteomes" id="UP001364617">
    <property type="component" value="Unassembled WGS sequence"/>
</dbReference>
<dbReference type="EMBL" id="JAYKXH010000007">
    <property type="protein sequence ID" value="KAK7162598.1"/>
    <property type="molecule type" value="Genomic_DNA"/>
</dbReference>
<organism evidence="1 2">
    <name type="scientific">Phoxinus phoxinus</name>
    <name type="common">Eurasian minnow</name>
    <dbReference type="NCBI Taxonomy" id="58324"/>
    <lineage>
        <taxon>Eukaryota</taxon>
        <taxon>Metazoa</taxon>
        <taxon>Chordata</taxon>
        <taxon>Craniata</taxon>
        <taxon>Vertebrata</taxon>
        <taxon>Euteleostomi</taxon>
        <taxon>Actinopterygii</taxon>
        <taxon>Neopterygii</taxon>
        <taxon>Teleostei</taxon>
        <taxon>Ostariophysi</taxon>
        <taxon>Cypriniformes</taxon>
        <taxon>Leuciscidae</taxon>
        <taxon>Phoxininae</taxon>
        <taxon>Phoxinus</taxon>
    </lineage>
</organism>
<dbReference type="AlphaFoldDB" id="A0AAN9HA26"/>
<protein>
    <submittedName>
        <fullName evidence="1">Uncharacterized protein</fullName>
    </submittedName>
</protein>
<reference evidence="1 2" key="1">
    <citation type="submission" date="2024-02" db="EMBL/GenBank/DDBJ databases">
        <title>Chromosome-level genome assembly of the Eurasian Minnow (Phoxinus phoxinus).</title>
        <authorList>
            <person name="Oriowo T.O."/>
            <person name="Martin S."/>
            <person name="Stange M."/>
            <person name="Chrysostomakis Y."/>
            <person name="Brown T."/>
            <person name="Winkler S."/>
            <person name="Kukowka S."/>
            <person name="Myers E.W."/>
            <person name="Bohne A."/>
        </authorList>
    </citation>
    <scope>NUCLEOTIDE SEQUENCE [LARGE SCALE GENOMIC DNA]</scope>
    <source>
        <strain evidence="1">ZFMK-TIS-60720</strain>
        <tissue evidence="1">Whole Organism</tissue>
    </source>
</reference>
<proteinExistence type="predicted"/>
<accession>A0AAN9HA26</accession>